<dbReference type="AlphaFoldDB" id="A0A2T1HYQ7"/>
<feature type="domain" description="Response regulatory" evidence="2">
    <location>
        <begin position="1"/>
        <end position="110"/>
    </location>
</feature>
<name>A0A2T1HYQ7_9HYPH</name>
<gene>
    <name evidence="3" type="ORF">SLNSH_02415</name>
</gene>
<sequence>MHILEDDPGVSDSLLTFLKGLGYEACTYPDAESFLESAPPSPEDTIIVDLLLPGISGARVIEWLQTMKTPPRVIAITGQPQAAIEKQIHGLRNIQVLRKPLSAETIASMM</sequence>
<dbReference type="EMBL" id="PVZS01000002">
    <property type="protein sequence ID" value="PSC06801.1"/>
    <property type="molecule type" value="Genomic_DNA"/>
</dbReference>
<accession>A0A2T1HYQ7</accession>
<reference evidence="4" key="1">
    <citation type="submission" date="2018-03" db="EMBL/GenBank/DDBJ databases">
        <authorList>
            <person name="Sun L."/>
            <person name="Liu H."/>
            <person name="Chen W."/>
            <person name="Huang K."/>
            <person name="Liu W."/>
            <person name="Gao X."/>
        </authorList>
    </citation>
    <scope>NUCLEOTIDE SEQUENCE [LARGE SCALE GENOMIC DNA]</scope>
    <source>
        <strain evidence="4">SH9</strain>
    </source>
</reference>
<proteinExistence type="predicted"/>
<dbReference type="OrthoDB" id="7679005at2"/>
<dbReference type="InterPro" id="IPR001789">
    <property type="entry name" value="Sig_transdc_resp-reg_receiver"/>
</dbReference>
<dbReference type="PROSITE" id="PS50110">
    <property type="entry name" value="RESPONSE_REGULATORY"/>
    <property type="match status" value="1"/>
</dbReference>
<dbReference type="SUPFAM" id="SSF52172">
    <property type="entry name" value="CheY-like"/>
    <property type="match status" value="1"/>
</dbReference>
<dbReference type="InterPro" id="IPR011006">
    <property type="entry name" value="CheY-like_superfamily"/>
</dbReference>
<comment type="caution">
    <text evidence="3">The sequence shown here is derived from an EMBL/GenBank/DDBJ whole genome shotgun (WGS) entry which is preliminary data.</text>
</comment>
<dbReference type="Proteomes" id="UP000239772">
    <property type="component" value="Unassembled WGS sequence"/>
</dbReference>
<keyword evidence="1" id="KW-0597">Phosphoprotein</keyword>
<dbReference type="GO" id="GO:0000160">
    <property type="term" value="P:phosphorelay signal transduction system"/>
    <property type="evidence" value="ECO:0007669"/>
    <property type="project" value="InterPro"/>
</dbReference>
<protein>
    <submittedName>
        <fullName evidence="3">Response regulator</fullName>
    </submittedName>
</protein>
<evidence type="ECO:0000313" key="3">
    <source>
        <dbReference type="EMBL" id="PSC06801.1"/>
    </source>
</evidence>
<evidence type="ECO:0000259" key="2">
    <source>
        <dbReference type="PROSITE" id="PS50110"/>
    </source>
</evidence>
<dbReference type="Gene3D" id="3.40.50.2300">
    <property type="match status" value="1"/>
</dbReference>
<keyword evidence="4" id="KW-1185">Reference proteome</keyword>
<evidence type="ECO:0000256" key="1">
    <source>
        <dbReference type="PROSITE-ProRule" id="PRU00169"/>
    </source>
</evidence>
<organism evidence="3 4">
    <name type="scientific">Alsobacter soli</name>
    <dbReference type="NCBI Taxonomy" id="2109933"/>
    <lineage>
        <taxon>Bacteria</taxon>
        <taxon>Pseudomonadati</taxon>
        <taxon>Pseudomonadota</taxon>
        <taxon>Alphaproteobacteria</taxon>
        <taxon>Hyphomicrobiales</taxon>
        <taxon>Alsobacteraceae</taxon>
        <taxon>Alsobacter</taxon>
    </lineage>
</organism>
<feature type="modified residue" description="4-aspartylphosphate" evidence="1">
    <location>
        <position position="49"/>
    </location>
</feature>
<dbReference type="SMART" id="SM00448">
    <property type="entry name" value="REC"/>
    <property type="match status" value="1"/>
</dbReference>
<dbReference type="Pfam" id="PF00072">
    <property type="entry name" value="Response_reg"/>
    <property type="match status" value="1"/>
</dbReference>
<evidence type="ECO:0000313" key="4">
    <source>
        <dbReference type="Proteomes" id="UP000239772"/>
    </source>
</evidence>